<accession>A0A9W3DJ99</accession>
<dbReference type="Proteomes" id="UP000504610">
    <property type="component" value="Chromosome 4"/>
</dbReference>
<name>A0A9W3DJ99_RAPSA</name>
<dbReference type="GO" id="GO:0003676">
    <property type="term" value="F:nucleic acid binding"/>
    <property type="evidence" value="ECO:0007669"/>
    <property type="project" value="InterPro"/>
</dbReference>
<gene>
    <name evidence="3" type="primary">LOC130511141</name>
</gene>
<organism evidence="2 3">
    <name type="scientific">Raphanus sativus</name>
    <name type="common">Radish</name>
    <name type="synonym">Raphanus raphanistrum var. sativus</name>
    <dbReference type="NCBI Taxonomy" id="3726"/>
    <lineage>
        <taxon>Eukaryota</taxon>
        <taxon>Viridiplantae</taxon>
        <taxon>Streptophyta</taxon>
        <taxon>Embryophyta</taxon>
        <taxon>Tracheophyta</taxon>
        <taxon>Spermatophyta</taxon>
        <taxon>Magnoliopsida</taxon>
        <taxon>eudicotyledons</taxon>
        <taxon>Gunneridae</taxon>
        <taxon>Pentapetalae</taxon>
        <taxon>rosids</taxon>
        <taxon>malvids</taxon>
        <taxon>Brassicales</taxon>
        <taxon>Brassicaceae</taxon>
        <taxon>Brassiceae</taxon>
        <taxon>Raphanus</taxon>
    </lineage>
</organism>
<dbReference type="AlphaFoldDB" id="A0A9W3DJ99"/>
<dbReference type="PANTHER" id="PTHR34146">
    <property type="entry name" value="POLYNUCLEOTIDYL TRANSFERASE, RIBONUCLEASE H-LIKE SUPERFAMILY PROTEIN-RELATED"/>
    <property type="match status" value="1"/>
</dbReference>
<sequence length="215" mass="24755">MGLIKDPIPTRNFPLNISLHKNGNPQEILRIANLEETLWSEAQLLIPKPQRNVQSPTDWQTFGATRVCFVDGSWKEQDVFTGQVWYCRKIDSEDKMMRAMNLRRSLSPLHAEFEALIWAMECMKTLQFSDVVFATDCSQLVKMVSSPEEWPAFTTHMEEFRRSKIFFSNFTIRHISRAQNTMADKLAHGARSSPSAMLYVDSIPLVWLSGPVESR</sequence>
<dbReference type="GO" id="GO:0004523">
    <property type="term" value="F:RNA-DNA hybrid ribonuclease activity"/>
    <property type="evidence" value="ECO:0007669"/>
    <property type="project" value="InterPro"/>
</dbReference>
<feature type="domain" description="RNase H type-1" evidence="1">
    <location>
        <begin position="70"/>
        <end position="188"/>
    </location>
</feature>
<evidence type="ECO:0000313" key="3">
    <source>
        <dbReference type="RefSeq" id="XP_056863982.1"/>
    </source>
</evidence>
<dbReference type="InterPro" id="IPR044730">
    <property type="entry name" value="RNase_H-like_dom_plant"/>
</dbReference>
<dbReference type="CDD" id="cd06222">
    <property type="entry name" value="RNase_H_like"/>
    <property type="match status" value="1"/>
</dbReference>
<proteinExistence type="predicted"/>
<evidence type="ECO:0000259" key="1">
    <source>
        <dbReference type="Pfam" id="PF13456"/>
    </source>
</evidence>
<keyword evidence="2" id="KW-1185">Reference proteome</keyword>
<dbReference type="OrthoDB" id="1112675at2759"/>
<dbReference type="Pfam" id="PF13456">
    <property type="entry name" value="RVT_3"/>
    <property type="match status" value="1"/>
</dbReference>
<dbReference type="InterPro" id="IPR002156">
    <property type="entry name" value="RNaseH_domain"/>
</dbReference>
<dbReference type="RefSeq" id="XP_056863982.1">
    <property type="nucleotide sequence ID" value="XM_057008002.1"/>
</dbReference>
<dbReference type="PANTHER" id="PTHR34146:SF3">
    <property type="entry name" value="POLYNUCLEOTIDYL TRANSFERASE, RIBONUCLEASE H-LIKE SUPERFAMILY PROTEIN"/>
    <property type="match status" value="1"/>
</dbReference>
<evidence type="ECO:0000313" key="2">
    <source>
        <dbReference type="Proteomes" id="UP000504610"/>
    </source>
</evidence>
<dbReference type="Gene3D" id="3.30.420.10">
    <property type="entry name" value="Ribonuclease H-like superfamily/Ribonuclease H"/>
    <property type="match status" value="1"/>
</dbReference>
<reference evidence="3" key="2">
    <citation type="submission" date="2025-08" db="UniProtKB">
        <authorList>
            <consortium name="RefSeq"/>
        </authorList>
    </citation>
    <scope>IDENTIFICATION</scope>
    <source>
        <tissue evidence="3">Leaf</tissue>
    </source>
</reference>
<dbReference type="SUPFAM" id="SSF53098">
    <property type="entry name" value="Ribonuclease H-like"/>
    <property type="match status" value="1"/>
</dbReference>
<protein>
    <submittedName>
        <fullName evidence="3">Uncharacterized protein LOC130511141</fullName>
    </submittedName>
</protein>
<reference evidence="2" key="1">
    <citation type="journal article" date="2019" name="Database">
        <title>The radish genome database (RadishGD): an integrated information resource for radish genomics.</title>
        <authorList>
            <person name="Yu H.J."/>
            <person name="Baek S."/>
            <person name="Lee Y.J."/>
            <person name="Cho A."/>
            <person name="Mun J.H."/>
        </authorList>
    </citation>
    <scope>NUCLEOTIDE SEQUENCE [LARGE SCALE GENOMIC DNA]</scope>
    <source>
        <strain evidence="2">cv. WK10039</strain>
    </source>
</reference>
<dbReference type="KEGG" id="rsz:130511141"/>
<dbReference type="InterPro" id="IPR012337">
    <property type="entry name" value="RNaseH-like_sf"/>
</dbReference>
<dbReference type="GeneID" id="130511141"/>
<dbReference type="InterPro" id="IPR036397">
    <property type="entry name" value="RNaseH_sf"/>
</dbReference>